<reference evidence="3" key="1">
    <citation type="submission" date="2020-02" db="EMBL/GenBank/DDBJ databases">
        <authorList>
            <person name="Meier V. D."/>
        </authorList>
    </citation>
    <scope>NUCLEOTIDE SEQUENCE</scope>
    <source>
        <strain evidence="3">AVDCRST_MAG56</strain>
    </source>
</reference>
<organism evidence="3">
    <name type="scientific">uncultured Cytophagales bacterium</name>
    <dbReference type="NCBI Taxonomy" id="158755"/>
    <lineage>
        <taxon>Bacteria</taxon>
        <taxon>Pseudomonadati</taxon>
        <taxon>Bacteroidota</taxon>
        <taxon>Sphingobacteriia</taxon>
        <taxon>Sphingobacteriales</taxon>
        <taxon>environmental samples</taxon>
    </lineage>
</organism>
<protein>
    <recommendedName>
        <fullName evidence="2">UspA domain-containing protein</fullName>
    </recommendedName>
</protein>
<dbReference type="Gene3D" id="3.40.50.620">
    <property type="entry name" value="HUPs"/>
    <property type="match status" value="2"/>
</dbReference>
<evidence type="ECO:0000313" key="3">
    <source>
        <dbReference type="EMBL" id="CAA9252677.1"/>
    </source>
</evidence>
<dbReference type="PRINTS" id="PR01438">
    <property type="entry name" value="UNVRSLSTRESS"/>
</dbReference>
<dbReference type="CDD" id="cd00293">
    <property type="entry name" value="USP-like"/>
    <property type="match status" value="1"/>
</dbReference>
<dbReference type="PANTHER" id="PTHR46268">
    <property type="entry name" value="STRESS RESPONSE PROTEIN NHAX"/>
    <property type="match status" value="1"/>
</dbReference>
<sequence length="290" mass="31998">MQIRTILFPTDFSDIASNALDFAGSWAGRLDAELILLHVQGNAYGSPAAEAGSIPLDTVNTRLINAKLESLLQDVTTRFGVRTRTHIEEGQPGDVIPKVARETATDLIVMGSAGASGYRQLFGGNLATKVMAETRYPILIIPQEAEYEPLRHWAYASDLGGREELLVDALLQLAGPLEARVELLHVQKDPEVTKSKGYILENLRQRYGDANLSYQLLPGTHVLQEIDHYVEQKQPDLLVMVRHDHSFWDRLFNRDKVAYSATRTNFPMLVLHAQGEWGSSAAPGQAAAGV</sequence>
<dbReference type="InterPro" id="IPR014729">
    <property type="entry name" value="Rossmann-like_a/b/a_fold"/>
</dbReference>
<dbReference type="PANTHER" id="PTHR46268:SF6">
    <property type="entry name" value="UNIVERSAL STRESS PROTEIN UP12"/>
    <property type="match status" value="1"/>
</dbReference>
<accession>A0A6J4IKB3</accession>
<dbReference type="SUPFAM" id="SSF52402">
    <property type="entry name" value="Adenine nucleotide alpha hydrolases-like"/>
    <property type="match status" value="2"/>
</dbReference>
<name>A0A6J4IKB3_9SPHI</name>
<dbReference type="AlphaFoldDB" id="A0A6J4IKB3"/>
<dbReference type="InterPro" id="IPR006016">
    <property type="entry name" value="UspA"/>
</dbReference>
<evidence type="ECO:0000259" key="2">
    <source>
        <dbReference type="Pfam" id="PF00582"/>
    </source>
</evidence>
<gene>
    <name evidence="3" type="ORF">AVDCRST_MAG56-2054</name>
</gene>
<dbReference type="Pfam" id="PF00582">
    <property type="entry name" value="Usp"/>
    <property type="match status" value="1"/>
</dbReference>
<dbReference type="EMBL" id="CADCTQ010000183">
    <property type="protein sequence ID" value="CAA9252677.1"/>
    <property type="molecule type" value="Genomic_DNA"/>
</dbReference>
<feature type="domain" description="UspA" evidence="2">
    <location>
        <begin position="3"/>
        <end position="142"/>
    </location>
</feature>
<proteinExistence type="inferred from homology"/>
<dbReference type="InterPro" id="IPR006015">
    <property type="entry name" value="Universal_stress_UspA"/>
</dbReference>
<evidence type="ECO:0000256" key="1">
    <source>
        <dbReference type="ARBA" id="ARBA00008791"/>
    </source>
</evidence>
<comment type="similarity">
    <text evidence="1">Belongs to the universal stress protein A family.</text>
</comment>